<accession>A0A2S4LYY6</accession>
<dbReference type="InterPro" id="IPR017511">
    <property type="entry name" value="PQQ_mDH"/>
</dbReference>
<dbReference type="GO" id="GO:0016020">
    <property type="term" value="C:membrane"/>
    <property type="evidence" value="ECO:0007669"/>
    <property type="project" value="InterPro"/>
</dbReference>
<comment type="similarity">
    <text evidence="2">Belongs to the bacterial PQQ dehydrogenase family.</text>
</comment>
<evidence type="ECO:0000256" key="3">
    <source>
        <dbReference type="ARBA" id="ARBA00023002"/>
    </source>
</evidence>
<dbReference type="InterPro" id="IPR018391">
    <property type="entry name" value="PQQ_b-propeller_rpt"/>
</dbReference>
<dbReference type="NCBIfam" id="TIGR03074">
    <property type="entry name" value="PQQ_membr_DH"/>
    <property type="match status" value="1"/>
</dbReference>
<dbReference type="SUPFAM" id="SSF50998">
    <property type="entry name" value="Quinoprotein alcohol dehydrogenase-like"/>
    <property type="match status" value="1"/>
</dbReference>
<evidence type="ECO:0000313" key="7">
    <source>
        <dbReference type="Proteomes" id="UP000237381"/>
    </source>
</evidence>
<feature type="domain" description="Pyrrolo-quinoline quinone repeat" evidence="5">
    <location>
        <begin position="176"/>
        <end position="788"/>
    </location>
</feature>
<keyword evidence="4" id="KW-1133">Transmembrane helix</keyword>
<dbReference type="GO" id="GO:0008876">
    <property type="term" value="F:quinoprotein glucose dehydrogenase activity"/>
    <property type="evidence" value="ECO:0007669"/>
    <property type="project" value="TreeGrafter"/>
</dbReference>
<dbReference type="OrthoDB" id="9794322at2"/>
<dbReference type="SMART" id="SM00564">
    <property type="entry name" value="PQQ"/>
    <property type="match status" value="6"/>
</dbReference>
<comment type="cofactor">
    <cofactor evidence="1">
        <name>pyrroloquinoline quinone</name>
        <dbReference type="ChEBI" id="CHEBI:58442"/>
    </cofactor>
</comment>
<proteinExistence type="inferred from homology"/>
<reference evidence="6 7" key="1">
    <citation type="submission" date="2018-01" db="EMBL/GenBank/DDBJ databases">
        <title>Genomic Encyclopedia of Type Strains, Phase III (KMG-III): the genomes of soil and plant-associated and newly described type strains.</title>
        <authorList>
            <person name="Whitman W."/>
        </authorList>
    </citation>
    <scope>NUCLEOTIDE SEQUENCE [LARGE SCALE GENOMIC DNA]</scope>
    <source>
        <strain evidence="6 7">JCM 18070</strain>
    </source>
</reference>
<sequence>MSKQPTDSDKQISKAVRIGLPVIGFVGLLLGLYFLIGGGMLIARGGSWYYLLAGLALCATGVQLARRRSSAFTIFLVFLIATALWAVWEVGFDFWPLNTRIFMFSMIGMLLAPLVPVLRKGEGKTPACGKAWGVAALLAVCNVAFVWGMFVPHGKFGAEATPPIASSAGNVGTGDWSAYGHSAGGDRFAGFTQIDRDNVKDLQVAWTFHTGDVPLSPDGGGSEDQETPLQVGRTLFLCSPHNTVIAVDAASGTEKWRHAFPTHTTVWVRCRGLAYFDATRPLVQPTVAGSTPVSAIDTSGDPAACRRRIYMNTIDGKLVSLDADNGKLCDNFGDHGIIDLKAGLGKAQSPLYQLTSAPTVAGTTVVVGGRVADNVSLDMPGGVIRGFDVMTGKMKWAFDPGSPQDHAAPVAGKTFTRSTPNVWAPMTYDATSNTLYMPTGNAAIDLWGVKRTALDEKYGASILALDATTGVEKWHFQTVHHDLWDYDVPMQPTLIDFPMEDGKKVPALIVGTKMGQLFVLDRLTGKPLTKVVEHPVKTGTIPNEPYSKTQPLSVGMPQIGAEVLDDADMWGVTPIDQLMCRISFRGMRYDGLFTAPDTDYALSFPGSLGGMNWGGLSYDPNAGMIYVNDMRLGLWVHLVKEAQRSSATSNGNEAVNAGMGAVPLGGTPYSVTKDRFFSPLGIPCQKPPFGSLTAIDLKTRSVAWQVPLGTVKDTRLYGVQMHMPSPIGMPTIGGSLTTGGGLVFFAATQDYYLRAFDSSTGKEVWKARLPVGSQGTPMSYTIDGRQYIVISAGGARQSPDRGDYVIAYALPQTHQGIQRH</sequence>
<dbReference type="InterPro" id="IPR002372">
    <property type="entry name" value="PQQ_rpt_dom"/>
</dbReference>
<feature type="transmembrane region" description="Helical" evidence="4">
    <location>
        <begin position="72"/>
        <end position="88"/>
    </location>
</feature>
<feature type="transmembrane region" description="Helical" evidence="4">
    <location>
        <begin position="20"/>
        <end position="42"/>
    </location>
</feature>
<gene>
    <name evidence="6" type="ORF">B0G62_11744</name>
</gene>
<dbReference type="RefSeq" id="WP_103706700.1">
    <property type="nucleotide sequence ID" value="NZ_PQGA01000017.1"/>
</dbReference>
<feature type="transmembrane region" description="Helical" evidence="4">
    <location>
        <begin position="48"/>
        <end position="65"/>
    </location>
</feature>
<evidence type="ECO:0000256" key="1">
    <source>
        <dbReference type="ARBA" id="ARBA00001931"/>
    </source>
</evidence>
<dbReference type="EMBL" id="PQGA01000017">
    <property type="protein sequence ID" value="POR47670.1"/>
    <property type="molecule type" value="Genomic_DNA"/>
</dbReference>
<dbReference type="PANTHER" id="PTHR32303">
    <property type="entry name" value="QUINOPROTEIN ALCOHOL DEHYDROGENASE (CYTOCHROME C)"/>
    <property type="match status" value="1"/>
</dbReference>
<dbReference type="Proteomes" id="UP000237381">
    <property type="component" value="Unassembled WGS sequence"/>
</dbReference>
<comment type="caution">
    <text evidence="6">The sequence shown here is derived from an EMBL/GenBank/DDBJ whole genome shotgun (WGS) entry which is preliminary data.</text>
</comment>
<dbReference type="InterPro" id="IPR011047">
    <property type="entry name" value="Quinoprotein_ADH-like_sf"/>
</dbReference>
<evidence type="ECO:0000313" key="6">
    <source>
        <dbReference type="EMBL" id="POR47670.1"/>
    </source>
</evidence>
<dbReference type="GO" id="GO:0048038">
    <property type="term" value="F:quinone binding"/>
    <property type="evidence" value="ECO:0007669"/>
    <property type="project" value="InterPro"/>
</dbReference>
<keyword evidence="3" id="KW-0560">Oxidoreductase</keyword>
<name>A0A2S4LYY6_9BURK</name>
<evidence type="ECO:0000259" key="5">
    <source>
        <dbReference type="Pfam" id="PF01011"/>
    </source>
</evidence>
<evidence type="ECO:0000256" key="2">
    <source>
        <dbReference type="ARBA" id="ARBA00008156"/>
    </source>
</evidence>
<protein>
    <submittedName>
        <fullName evidence="6">Quinate dehydrogenase (Quinone)</fullName>
    </submittedName>
</protein>
<feature type="transmembrane region" description="Helical" evidence="4">
    <location>
        <begin position="131"/>
        <end position="150"/>
    </location>
</feature>
<dbReference type="Pfam" id="PF01011">
    <property type="entry name" value="PQQ"/>
    <property type="match status" value="1"/>
</dbReference>
<dbReference type="Gene3D" id="2.140.10.10">
    <property type="entry name" value="Quinoprotein alcohol dehydrogenase-like superfamily"/>
    <property type="match status" value="2"/>
</dbReference>
<organism evidence="6 7">
    <name type="scientific">Paraburkholderia eburnea</name>
    <dbReference type="NCBI Taxonomy" id="1189126"/>
    <lineage>
        <taxon>Bacteria</taxon>
        <taxon>Pseudomonadati</taxon>
        <taxon>Pseudomonadota</taxon>
        <taxon>Betaproteobacteria</taxon>
        <taxon>Burkholderiales</taxon>
        <taxon>Burkholderiaceae</taxon>
        <taxon>Paraburkholderia</taxon>
    </lineage>
</organism>
<dbReference type="PANTHER" id="PTHR32303:SF4">
    <property type="entry name" value="QUINOPROTEIN GLUCOSE DEHYDROGENASE"/>
    <property type="match status" value="1"/>
</dbReference>
<keyword evidence="4" id="KW-0472">Membrane</keyword>
<evidence type="ECO:0000256" key="4">
    <source>
        <dbReference type="SAM" id="Phobius"/>
    </source>
</evidence>
<keyword evidence="7" id="KW-1185">Reference proteome</keyword>
<dbReference type="CDD" id="cd10280">
    <property type="entry name" value="PQQ_mGDH"/>
    <property type="match status" value="1"/>
</dbReference>
<dbReference type="AlphaFoldDB" id="A0A2S4LYY6"/>
<keyword evidence="4" id="KW-0812">Transmembrane</keyword>
<feature type="transmembrane region" description="Helical" evidence="4">
    <location>
        <begin position="100"/>
        <end position="119"/>
    </location>
</feature>